<organism evidence="2 3">
    <name type="scientific">Cohaesibacter marisflavi</name>
    <dbReference type="NCBI Taxonomy" id="655353"/>
    <lineage>
        <taxon>Bacteria</taxon>
        <taxon>Pseudomonadati</taxon>
        <taxon>Pseudomonadota</taxon>
        <taxon>Alphaproteobacteria</taxon>
        <taxon>Hyphomicrobiales</taxon>
        <taxon>Cohaesibacteraceae</taxon>
    </lineage>
</organism>
<feature type="region of interest" description="Disordered" evidence="1">
    <location>
        <begin position="1"/>
        <end position="20"/>
    </location>
</feature>
<accession>A0A1I5IPC2</accession>
<gene>
    <name evidence="2" type="ORF">SAMN04488056_10998</name>
</gene>
<evidence type="ECO:0000313" key="3">
    <source>
        <dbReference type="Proteomes" id="UP000199236"/>
    </source>
</evidence>
<dbReference type="AlphaFoldDB" id="A0A1I5IPC2"/>
<name>A0A1I5IPC2_9HYPH</name>
<dbReference type="RefSeq" id="WP_090073994.1">
    <property type="nucleotide sequence ID" value="NZ_FOVR01000009.1"/>
</dbReference>
<protein>
    <submittedName>
        <fullName evidence="2">Uncharacterized protein</fullName>
    </submittedName>
</protein>
<proteinExistence type="predicted"/>
<dbReference type="OrthoDB" id="8456771at2"/>
<keyword evidence="3" id="KW-1185">Reference proteome</keyword>
<dbReference type="Proteomes" id="UP000199236">
    <property type="component" value="Unassembled WGS sequence"/>
</dbReference>
<sequence>MSGLKVVPALYHPAGSGTQYQPLLTDGRQQPQQAAAPVEVTNAVVPSITPMQYAGNQQAYIQAQLLSSELNRSPRRHSAARSPREVARAYGQARRRPQAVADMPIHRKVV</sequence>
<feature type="region of interest" description="Disordered" evidence="1">
    <location>
        <begin position="71"/>
        <end position="110"/>
    </location>
</feature>
<evidence type="ECO:0000313" key="2">
    <source>
        <dbReference type="EMBL" id="SFO62021.1"/>
    </source>
</evidence>
<reference evidence="2 3" key="1">
    <citation type="submission" date="2016-10" db="EMBL/GenBank/DDBJ databases">
        <authorList>
            <person name="de Groot N.N."/>
        </authorList>
    </citation>
    <scope>NUCLEOTIDE SEQUENCE [LARGE SCALE GENOMIC DNA]</scope>
    <source>
        <strain evidence="2 3">CGMCC 1.9157</strain>
    </source>
</reference>
<evidence type="ECO:0000256" key="1">
    <source>
        <dbReference type="SAM" id="MobiDB-lite"/>
    </source>
</evidence>
<dbReference type="EMBL" id="FOVR01000009">
    <property type="protein sequence ID" value="SFO62021.1"/>
    <property type="molecule type" value="Genomic_DNA"/>
</dbReference>